<dbReference type="PROSITE" id="PS50157">
    <property type="entry name" value="ZINC_FINGER_C2H2_2"/>
    <property type="match status" value="1"/>
</dbReference>
<comment type="subcellular location">
    <subcellularLocation>
        <location evidence="2 3">Nucleus</location>
    </subcellularLocation>
</comment>
<feature type="compositionally biased region" description="Basic residues" evidence="4">
    <location>
        <begin position="379"/>
        <end position="389"/>
    </location>
</feature>
<gene>
    <name evidence="7" type="ORF">BCR34DRAFT_576574</name>
</gene>
<reference evidence="7 8" key="1">
    <citation type="submission" date="2016-07" db="EMBL/GenBank/DDBJ databases">
        <title>Pervasive Adenine N6-methylation of Active Genes in Fungi.</title>
        <authorList>
            <consortium name="DOE Joint Genome Institute"/>
            <person name="Mondo S.J."/>
            <person name="Dannebaum R.O."/>
            <person name="Kuo R.C."/>
            <person name="Labutti K."/>
            <person name="Haridas S."/>
            <person name="Kuo A."/>
            <person name="Salamov A."/>
            <person name="Ahrendt S.R."/>
            <person name="Lipzen A."/>
            <person name="Sullivan W."/>
            <person name="Andreopoulos W.B."/>
            <person name="Clum A."/>
            <person name="Lindquist E."/>
            <person name="Daum C."/>
            <person name="Ramamoorthy G.K."/>
            <person name="Gryganskyi A."/>
            <person name="Culley D."/>
            <person name="Magnuson J.K."/>
            <person name="James T.Y."/>
            <person name="O'Malley M.A."/>
            <person name="Stajich J.E."/>
            <person name="Spatafora J.W."/>
            <person name="Visel A."/>
            <person name="Grigoriev I.V."/>
        </authorList>
    </citation>
    <scope>NUCLEOTIDE SEQUENCE [LARGE SCALE GENOMIC DNA]</scope>
    <source>
        <strain evidence="7 8">CBS 115471</strain>
    </source>
</reference>
<feature type="region of interest" description="Disordered" evidence="4">
    <location>
        <begin position="172"/>
        <end position="222"/>
    </location>
</feature>
<dbReference type="GO" id="GO:0005634">
    <property type="term" value="C:nucleus"/>
    <property type="evidence" value="ECO:0007669"/>
    <property type="project" value="UniProtKB-SubCell"/>
</dbReference>
<feature type="DNA-binding region" description="Homeobox" evidence="2">
    <location>
        <begin position="207"/>
        <end position="266"/>
    </location>
</feature>
<dbReference type="Gene3D" id="1.10.10.60">
    <property type="entry name" value="Homeodomain-like"/>
    <property type="match status" value="1"/>
</dbReference>
<keyword evidence="8" id="KW-1185">Reference proteome</keyword>
<evidence type="ECO:0000313" key="7">
    <source>
        <dbReference type="EMBL" id="ORX99491.1"/>
    </source>
</evidence>
<dbReference type="CDD" id="cd00086">
    <property type="entry name" value="homeodomain"/>
    <property type="match status" value="1"/>
</dbReference>
<keyword evidence="1" id="KW-0862">Zinc</keyword>
<dbReference type="GO" id="GO:0003677">
    <property type="term" value="F:DNA binding"/>
    <property type="evidence" value="ECO:0007669"/>
    <property type="project" value="UniProtKB-UniRule"/>
</dbReference>
<organism evidence="7 8">
    <name type="scientific">Clohesyomyces aquaticus</name>
    <dbReference type="NCBI Taxonomy" id="1231657"/>
    <lineage>
        <taxon>Eukaryota</taxon>
        <taxon>Fungi</taxon>
        <taxon>Dikarya</taxon>
        <taxon>Ascomycota</taxon>
        <taxon>Pezizomycotina</taxon>
        <taxon>Dothideomycetes</taxon>
        <taxon>Pleosporomycetidae</taxon>
        <taxon>Pleosporales</taxon>
        <taxon>Lindgomycetaceae</taxon>
        <taxon>Clohesyomyces</taxon>
    </lineage>
</organism>
<evidence type="ECO:0000256" key="3">
    <source>
        <dbReference type="RuleBase" id="RU000682"/>
    </source>
</evidence>
<dbReference type="SUPFAM" id="SSF46689">
    <property type="entry name" value="Homeodomain-like"/>
    <property type="match status" value="1"/>
</dbReference>
<keyword evidence="2 3" id="KW-0371">Homeobox</keyword>
<keyword evidence="1" id="KW-0863">Zinc-finger</keyword>
<dbReference type="PROSITE" id="PS00028">
    <property type="entry name" value="ZINC_FINGER_C2H2_1"/>
    <property type="match status" value="1"/>
</dbReference>
<dbReference type="InterPro" id="IPR009057">
    <property type="entry name" value="Homeodomain-like_sf"/>
</dbReference>
<dbReference type="AlphaFoldDB" id="A0A1Y1YNA6"/>
<dbReference type="SMART" id="SM00389">
    <property type="entry name" value="HOX"/>
    <property type="match status" value="1"/>
</dbReference>
<dbReference type="GO" id="GO:0008270">
    <property type="term" value="F:zinc ion binding"/>
    <property type="evidence" value="ECO:0007669"/>
    <property type="project" value="UniProtKB-KW"/>
</dbReference>
<feature type="region of interest" description="Disordered" evidence="4">
    <location>
        <begin position="370"/>
        <end position="406"/>
    </location>
</feature>
<evidence type="ECO:0000256" key="1">
    <source>
        <dbReference type="PROSITE-ProRule" id="PRU00042"/>
    </source>
</evidence>
<protein>
    <recommendedName>
        <fullName evidence="9">Homeobox domain-containing protein</fullName>
    </recommendedName>
</protein>
<accession>A0A1Y1YNA6</accession>
<name>A0A1Y1YNA6_9PLEO</name>
<keyword evidence="2 3" id="KW-0539">Nucleus</keyword>
<sequence>MSFYPNLTMDPQDDDWNLAALDLDAPQSDYQALFSHFDSPMISPGPDLTDNSTLAHGIFGDPSTWQDTPSEFSWETARGHNPLMDTPSPFSWETLNNDLPMAGPTPNPLFPNFAQHESAPVSYSEDFPWNKQPHSCNGISKWTPEMEVGFNATEDLLESSAWYANPQVLPRASEVTGTSPPSEGSSMISQPQTADEQAASSSLPKIRRGPQPRIPHDSRNILEDHFARNPYPEKTEIEHLGQQLKLPVKRIKNWFSNARSRREIAVDSAACGSGATSLSRKSLEELLKQSPGSQRQPIDTYLAASIQDEPAAGFAIQAAVSQPSCSAQNSHSTPTHNSSHADPNETGSVVSSQTSSSVSVESHCSSLSSHDSIASSASRSRRRGRKRFISRPAPYATPPAPKASTTTPQVRLSHYCTFCWKGFTNGYEWRRHEESVHLPQKIWVCCPALREIELSCCPFCNINDPDTPHMDAHRYYTCQKKCQEDRTFYRKDHFRQHVLKVHMLGRNASNTHITSEGLLSDQMLCLLNLTSTWCHDPPLPLVIHPVLQCGFCSKWLTNLKDRFSHINSHFQNEDLDRDAWWRNRSNTQMEKPCRPEPERPQRYRCRGCDIAVADTIEHSHCRIWSCRFLKDHDSLFFHAYPEVLSICKLCKILIPYPEIRSHATEKHRYQDCQQQDFASLEQFMNHLTEIHDMKYSILRTGLFLELFASKIASDLVPLESSALTAENTQPHLETQQEFPINAQ</sequence>
<comment type="caution">
    <text evidence="7">The sequence shown here is derived from an EMBL/GenBank/DDBJ whole genome shotgun (WGS) entry which is preliminary data.</text>
</comment>
<dbReference type="Proteomes" id="UP000193144">
    <property type="component" value="Unassembled WGS sequence"/>
</dbReference>
<evidence type="ECO:0000256" key="4">
    <source>
        <dbReference type="SAM" id="MobiDB-lite"/>
    </source>
</evidence>
<evidence type="ECO:0000259" key="5">
    <source>
        <dbReference type="PROSITE" id="PS50071"/>
    </source>
</evidence>
<evidence type="ECO:0008006" key="9">
    <source>
        <dbReference type="Google" id="ProtNLM"/>
    </source>
</evidence>
<keyword evidence="2 3" id="KW-0238">DNA-binding</keyword>
<dbReference type="SMART" id="SM00355">
    <property type="entry name" value="ZnF_C2H2"/>
    <property type="match status" value="4"/>
</dbReference>
<feature type="compositionally biased region" description="Polar residues" evidence="4">
    <location>
        <begin position="175"/>
        <end position="203"/>
    </location>
</feature>
<evidence type="ECO:0000259" key="6">
    <source>
        <dbReference type="PROSITE" id="PS50157"/>
    </source>
</evidence>
<feature type="domain" description="C2H2-type" evidence="6">
    <location>
        <begin position="414"/>
        <end position="442"/>
    </location>
</feature>
<feature type="region of interest" description="Disordered" evidence="4">
    <location>
        <begin position="325"/>
        <end position="353"/>
    </location>
</feature>
<dbReference type="Pfam" id="PF00046">
    <property type="entry name" value="Homeodomain"/>
    <property type="match status" value="1"/>
</dbReference>
<dbReference type="OrthoDB" id="10056939at2759"/>
<dbReference type="EMBL" id="MCFA01000197">
    <property type="protein sequence ID" value="ORX99491.1"/>
    <property type="molecule type" value="Genomic_DNA"/>
</dbReference>
<proteinExistence type="predicted"/>
<dbReference type="PROSITE" id="PS50071">
    <property type="entry name" value="HOMEOBOX_2"/>
    <property type="match status" value="1"/>
</dbReference>
<evidence type="ECO:0000256" key="2">
    <source>
        <dbReference type="PROSITE-ProRule" id="PRU00108"/>
    </source>
</evidence>
<keyword evidence="1" id="KW-0479">Metal-binding</keyword>
<dbReference type="InterPro" id="IPR013087">
    <property type="entry name" value="Znf_C2H2_type"/>
</dbReference>
<dbReference type="InterPro" id="IPR001356">
    <property type="entry name" value="HD"/>
</dbReference>
<feature type="compositionally biased region" description="Low complexity" evidence="4">
    <location>
        <begin position="329"/>
        <end position="340"/>
    </location>
</feature>
<feature type="domain" description="Homeobox" evidence="5">
    <location>
        <begin position="205"/>
        <end position="265"/>
    </location>
</feature>
<evidence type="ECO:0000313" key="8">
    <source>
        <dbReference type="Proteomes" id="UP000193144"/>
    </source>
</evidence>